<dbReference type="Gene3D" id="1.10.10.60">
    <property type="entry name" value="Homeodomain-like"/>
    <property type="match status" value="2"/>
</dbReference>
<dbReference type="EMBL" id="BART01005925">
    <property type="protein sequence ID" value="GAG55244.1"/>
    <property type="molecule type" value="Genomic_DNA"/>
</dbReference>
<dbReference type="PRINTS" id="PR00032">
    <property type="entry name" value="HTHARAC"/>
</dbReference>
<evidence type="ECO:0000256" key="3">
    <source>
        <dbReference type="ARBA" id="ARBA00023163"/>
    </source>
</evidence>
<keyword evidence="1" id="KW-0805">Transcription regulation</keyword>
<dbReference type="AlphaFoldDB" id="X0YGU8"/>
<accession>X0YGU8</accession>
<sequence length="87" mass="10095">EVRKLQDEVGMSRMQLFRKLKALTGQTPSEFIRTVRLKRAAKLFEQNYGNVAQVAYEVGFNNLSYFAKCFKELFKVAPSDYGKPLRK</sequence>
<evidence type="ECO:0000313" key="5">
    <source>
        <dbReference type="EMBL" id="GAG55244.1"/>
    </source>
</evidence>
<dbReference type="GO" id="GO:0003700">
    <property type="term" value="F:DNA-binding transcription factor activity"/>
    <property type="evidence" value="ECO:0007669"/>
    <property type="project" value="InterPro"/>
</dbReference>
<dbReference type="InterPro" id="IPR009057">
    <property type="entry name" value="Homeodomain-like_sf"/>
</dbReference>
<protein>
    <recommendedName>
        <fullName evidence="4">HTH araC/xylS-type domain-containing protein</fullName>
    </recommendedName>
</protein>
<evidence type="ECO:0000259" key="4">
    <source>
        <dbReference type="PROSITE" id="PS01124"/>
    </source>
</evidence>
<dbReference type="InterPro" id="IPR018060">
    <property type="entry name" value="HTH_AraC"/>
</dbReference>
<reference evidence="5" key="1">
    <citation type="journal article" date="2014" name="Front. Microbiol.">
        <title>High frequency of phylogenetically diverse reductive dehalogenase-homologous genes in deep subseafloor sedimentary metagenomes.</title>
        <authorList>
            <person name="Kawai M."/>
            <person name="Futagami T."/>
            <person name="Toyoda A."/>
            <person name="Takaki Y."/>
            <person name="Nishi S."/>
            <person name="Hori S."/>
            <person name="Arai W."/>
            <person name="Tsubouchi T."/>
            <person name="Morono Y."/>
            <person name="Uchiyama I."/>
            <person name="Ito T."/>
            <person name="Fujiyama A."/>
            <person name="Inagaki F."/>
            <person name="Takami H."/>
        </authorList>
    </citation>
    <scope>NUCLEOTIDE SEQUENCE</scope>
    <source>
        <strain evidence="5">Expedition CK06-06</strain>
    </source>
</reference>
<comment type="caution">
    <text evidence="5">The sequence shown here is derived from an EMBL/GenBank/DDBJ whole genome shotgun (WGS) entry which is preliminary data.</text>
</comment>
<gene>
    <name evidence="5" type="ORF">S01H4_13448</name>
</gene>
<organism evidence="5">
    <name type="scientific">marine sediment metagenome</name>
    <dbReference type="NCBI Taxonomy" id="412755"/>
    <lineage>
        <taxon>unclassified sequences</taxon>
        <taxon>metagenomes</taxon>
        <taxon>ecological metagenomes</taxon>
    </lineage>
</organism>
<dbReference type="SMART" id="SM00342">
    <property type="entry name" value="HTH_ARAC"/>
    <property type="match status" value="1"/>
</dbReference>
<dbReference type="GO" id="GO:0043565">
    <property type="term" value="F:sequence-specific DNA binding"/>
    <property type="evidence" value="ECO:0007669"/>
    <property type="project" value="InterPro"/>
</dbReference>
<dbReference type="PROSITE" id="PS01124">
    <property type="entry name" value="HTH_ARAC_FAMILY_2"/>
    <property type="match status" value="1"/>
</dbReference>
<name>X0YGU8_9ZZZZ</name>
<feature type="domain" description="HTH araC/xylS-type" evidence="4">
    <location>
        <begin position="1"/>
        <end position="84"/>
    </location>
</feature>
<dbReference type="InterPro" id="IPR020449">
    <property type="entry name" value="Tscrpt_reg_AraC-type_HTH"/>
</dbReference>
<proteinExistence type="predicted"/>
<dbReference type="SUPFAM" id="SSF46689">
    <property type="entry name" value="Homeodomain-like"/>
    <property type="match status" value="1"/>
</dbReference>
<keyword evidence="3" id="KW-0804">Transcription</keyword>
<feature type="non-terminal residue" evidence="5">
    <location>
        <position position="1"/>
    </location>
</feature>
<evidence type="ECO:0000256" key="1">
    <source>
        <dbReference type="ARBA" id="ARBA00023015"/>
    </source>
</evidence>
<dbReference type="Pfam" id="PF12833">
    <property type="entry name" value="HTH_18"/>
    <property type="match status" value="1"/>
</dbReference>
<dbReference type="PANTHER" id="PTHR43280">
    <property type="entry name" value="ARAC-FAMILY TRANSCRIPTIONAL REGULATOR"/>
    <property type="match status" value="1"/>
</dbReference>
<keyword evidence="2" id="KW-0238">DNA-binding</keyword>
<evidence type="ECO:0000256" key="2">
    <source>
        <dbReference type="ARBA" id="ARBA00023125"/>
    </source>
</evidence>
<dbReference type="PANTHER" id="PTHR43280:SF2">
    <property type="entry name" value="HTH-TYPE TRANSCRIPTIONAL REGULATOR EXSA"/>
    <property type="match status" value="1"/>
</dbReference>